<dbReference type="SUPFAM" id="SSF81296">
    <property type="entry name" value="E set domains"/>
    <property type="match status" value="1"/>
</dbReference>
<keyword evidence="3" id="KW-1185">Reference proteome</keyword>
<dbReference type="AlphaFoldDB" id="A0ABD2PPI1"/>
<name>A0ABD2PPI1_9PLAT</name>
<dbReference type="Proteomes" id="UP001626550">
    <property type="component" value="Unassembled WGS sequence"/>
</dbReference>
<dbReference type="Gene3D" id="2.60.40.640">
    <property type="match status" value="1"/>
</dbReference>
<evidence type="ECO:0000313" key="3">
    <source>
        <dbReference type="Proteomes" id="UP001626550"/>
    </source>
</evidence>
<dbReference type="EMBL" id="JBJKFK010005378">
    <property type="protein sequence ID" value="KAL3308351.1"/>
    <property type="molecule type" value="Genomic_DNA"/>
</dbReference>
<comment type="similarity">
    <text evidence="1">Belongs to the arrestin family.</text>
</comment>
<comment type="caution">
    <text evidence="2">The sequence shown here is derived from an EMBL/GenBank/DDBJ whole genome shotgun (WGS) entry which is preliminary data.</text>
</comment>
<dbReference type="InterPro" id="IPR014752">
    <property type="entry name" value="Arrestin-like_C"/>
</dbReference>
<proteinExistence type="inferred from homology"/>
<gene>
    <name evidence="2" type="primary">ARRB1_3</name>
    <name evidence="2" type="ORF">Ciccas_013119</name>
</gene>
<organism evidence="2 3">
    <name type="scientific">Cichlidogyrus casuarinus</name>
    <dbReference type="NCBI Taxonomy" id="1844966"/>
    <lineage>
        <taxon>Eukaryota</taxon>
        <taxon>Metazoa</taxon>
        <taxon>Spiralia</taxon>
        <taxon>Lophotrochozoa</taxon>
        <taxon>Platyhelminthes</taxon>
        <taxon>Monogenea</taxon>
        <taxon>Monopisthocotylea</taxon>
        <taxon>Dactylogyridea</taxon>
        <taxon>Ancyrocephalidae</taxon>
        <taxon>Cichlidogyrus</taxon>
    </lineage>
</organism>
<sequence length="269" mass="30158">MNNAASYKCTVAEVISDEDFPIHPSRTGWCKEYRLRPLLANNRDKCGLALDGDLKHEDTNLASSTIRPENTAMEPVGITVSYKVKIRLYLGFTLSDVCLELPFILTHPNPKEDELEDANSNVDLEEFDFTPTGRENGSDCEFAATDSRTNALDPSSSEQLIKTSYFDQLKDLFQEPDVVTDKTDHAATHGYDPSLNPFTTPKLSDQLMRNNNNNHSSSAQPVLVWEQISINRMDLQGQKKMASTDGTQSPLEDDMVFADFARLRMQNAD</sequence>
<accession>A0ABD2PPI1</accession>
<dbReference type="InterPro" id="IPR014756">
    <property type="entry name" value="Ig_E-set"/>
</dbReference>
<reference evidence="2 3" key="1">
    <citation type="submission" date="2024-11" db="EMBL/GenBank/DDBJ databases">
        <title>Adaptive evolution of stress response genes in parasites aligns with host niche diversity.</title>
        <authorList>
            <person name="Hahn C."/>
            <person name="Resl P."/>
        </authorList>
    </citation>
    <scope>NUCLEOTIDE SEQUENCE [LARGE SCALE GENOMIC DNA]</scope>
    <source>
        <strain evidence="2">EGGRZ-B1_66</strain>
        <tissue evidence="2">Body</tissue>
    </source>
</reference>
<dbReference type="PANTHER" id="PTHR11792:SF17">
    <property type="entry name" value="KURTZ ARRESTIN"/>
    <property type="match status" value="1"/>
</dbReference>
<dbReference type="InterPro" id="IPR000698">
    <property type="entry name" value="Arrestin"/>
</dbReference>
<evidence type="ECO:0000256" key="1">
    <source>
        <dbReference type="ARBA" id="ARBA00005298"/>
    </source>
</evidence>
<dbReference type="PANTHER" id="PTHR11792">
    <property type="entry name" value="ARRESTIN"/>
    <property type="match status" value="1"/>
</dbReference>
<evidence type="ECO:0000313" key="2">
    <source>
        <dbReference type="EMBL" id="KAL3308351.1"/>
    </source>
</evidence>
<protein>
    <submittedName>
        <fullName evidence="2">Beta-arrestin-1</fullName>
    </submittedName>
</protein>